<dbReference type="GO" id="GO:0032259">
    <property type="term" value="P:methylation"/>
    <property type="evidence" value="ECO:0007669"/>
    <property type="project" value="UniProtKB-KW"/>
</dbReference>
<dbReference type="InterPro" id="IPR036804">
    <property type="entry name" value="CheR_N_sf"/>
</dbReference>
<feature type="domain" description="CheR-type methyltransferase" evidence="6">
    <location>
        <begin position="14"/>
        <end position="292"/>
    </location>
</feature>
<dbReference type="InterPro" id="IPR022641">
    <property type="entry name" value="CheR_N"/>
</dbReference>
<dbReference type="GO" id="GO:0008983">
    <property type="term" value="F:protein-glutamate O-methyltransferase activity"/>
    <property type="evidence" value="ECO:0007669"/>
    <property type="project" value="UniProtKB-EC"/>
</dbReference>
<name>C6C0R2_MARSD</name>
<dbReference type="EC" id="2.1.1.80" evidence="2"/>
<dbReference type="Pfam" id="PF01739">
    <property type="entry name" value="CheR"/>
    <property type="match status" value="1"/>
</dbReference>
<dbReference type="SUPFAM" id="SSF47757">
    <property type="entry name" value="Chemotaxis receptor methyltransferase CheR, N-terminal domain"/>
    <property type="match status" value="1"/>
</dbReference>
<evidence type="ECO:0000259" key="6">
    <source>
        <dbReference type="PROSITE" id="PS50123"/>
    </source>
</evidence>
<keyword evidence="5" id="KW-0949">S-adenosyl-L-methionine</keyword>
<dbReference type="PRINTS" id="PR00996">
    <property type="entry name" value="CHERMTFRASE"/>
</dbReference>
<dbReference type="InterPro" id="IPR022642">
    <property type="entry name" value="CheR_C"/>
</dbReference>
<protein>
    <recommendedName>
        <fullName evidence="2">protein-glutamate O-methyltransferase</fullName>
        <ecNumber evidence="2">2.1.1.80</ecNumber>
    </recommendedName>
</protein>
<dbReference type="AlphaFoldDB" id="C6C0R2"/>
<dbReference type="SUPFAM" id="SSF53335">
    <property type="entry name" value="S-adenosyl-L-methionine-dependent methyltransferases"/>
    <property type="match status" value="1"/>
</dbReference>
<organism evidence="7 8">
    <name type="scientific">Maridesulfovibrio salexigens (strain ATCC 14822 / DSM 2638 / NCIMB 8403 / VKM B-1763)</name>
    <name type="common">Desulfovibrio salexigens</name>
    <dbReference type="NCBI Taxonomy" id="526222"/>
    <lineage>
        <taxon>Bacteria</taxon>
        <taxon>Pseudomonadati</taxon>
        <taxon>Thermodesulfobacteriota</taxon>
        <taxon>Desulfovibrionia</taxon>
        <taxon>Desulfovibrionales</taxon>
        <taxon>Desulfovibrionaceae</taxon>
        <taxon>Maridesulfovibrio</taxon>
    </lineage>
</organism>
<dbReference type="SMART" id="SM00138">
    <property type="entry name" value="MeTrc"/>
    <property type="match status" value="1"/>
</dbReference>
<dbReference type="InterPro" id="IPR000780">
    <property type="entry name" value="CheR_MeTrfase"/>
</dbReference>
<dbReference type="Proteomes" id="UP000002601">
    <property type="component" value="Chromosome"/>
</dbReference>
<keyword evidence="8" id="KW-1185">Reference proteome</keyword>
<reference evidence="7 8" key="1">
    <citation type="submission" date="2009-06" db="EMBL/GenBank/DDBJ databases">
        <title>Complete sequence of Desulfovibrio salexigens DSM 2638.</title>
        <authorList>
            <consortium name="US DOE Joint Genome Institute"/>
            <person name="Lucas S."/>
            <person name="Copeland A."/>
            <person name="Lapidus A."/>
            <person name="Glavina del Rio T."/>
            <person name="Tice H."/>
            <person name="Bruce D."/>
            <person name="Goodwin L."/>
            <person name="Pitluck S."/>
            <person name="Munk A.C."/>
            <person name="Brettin T."/>
            <person name="Detter J.C."/>
            <person name="Han C."/>
            <person name="Tapia R."/>
            <person name="Larimer F."/>
            <person name="Land M."/>
            <person name="Hauser L."/>
            <person name="Kyrpides N."/>
            <person name="Anderson I."/>
            <person name="Wall J.D."/>
            <person name="Arkin A.P."/>
            <person name="Dehal P."/>
            <person name="Chivian D."/>
            <person name="Giles B."/>
            <person name="Hazen T.C."/>
        </authorList>
    </citation>
    <scope>NUCLEOTIDE SEQUENCE [LARGE SCALE GENOMIC DNA]</scope>
    <source>
        <strain evidence="8">ATCC 14822 / DSM 2638 / NCIMB 8403 / VKM B-1763</strain>
    </source>
</reference>
<dbReference type="Gene3D" id="3.40.50.150">
    <property type="entry name" value="Vaccinia Virus protein VP39"/>
    <property type="match status" value="1"/>
</dbReference>
<accession>C6C0R2</accession>
<dbReference type="STRING" id="526222.Desal_2957"/>
<dbReference type="PANTHER" id="PTHR24422:SF21">
    <property type="entry name" value="CHEMOTAXIS PROTEIN METHYLTRANSFERASE 1"/>
    <property type="match status" value="1"/>
</dbReference>
<evidence type="ECO:0000256" key="5">
    <source>
        <dbReference type="ARBA" id="ARBA00022691"/>
    </source>
</evidence>
<dbReference type="HOGENOM" id="CLU_025854_0_2_7"/>
<evidence type="ECO:0000256" key="2">
    <source>
        <dbReference type="ARBA" id="ARBA00012534"/>
    </source>
</evidence>
<gene>
    <name evidence="7" type="ordered locus">Desal_2957</name>
</gene>
<dbReference type="PANTHER" id="PTHR24422">
    <property type="entry name" value="CHEMOTAXIS PROTEIN METHYLTRANSFERASE"/>
    <property type="match status" value="1"/>
</dbReference>
<dbReference type="EMBL" id="CP001649">
    <property type="protein sequence ID" value="ACS81009.1"/>
    <property type="molecule type" value="Genomic_DNA"/>
</dbReference>
<evidence type="ECO:0000256" key="4">
    <source>
        <dbReference type="ARBA" id="ARBA00022679"/>
    </source>
</evidence>
<dbReference type="PROSITE" id="PS50123">
    <property type="entry name" value="CHER"/>
    <property type="match status" value="1"/>
</dbReference>
<evidence type="ECO:0000313" key="8">
    <source>
        <dbReference type="Proteomes" id="UP000002601"/>
    </source>
</evidence>
<dbReference type="InterPro" id="IPR050903">
    <property type="entry name" value="Bact_Chemotaxis_MeTrfase"/>
</dbReference>
<sequence length="292" mass="33529">MKINLIETGEDSIVSREYVKLDKKDFELLRKQIYRMCGLTISEGKEYLIQHRFKSLYQSRNCRSWGEFYKLLVSGDTHFKEEAVSAISTHETSFFRDNHPFAAIRNKVLPELVNKRRPGAKIKIWCAASSTGQEPYSLSMLIHEWTKTVGGISHTDFSILATDISGTVIERAKQGLFSRLEKSRGLPSGYDKYFEQDGINWQVCSSVKSLVAFKKFNLLDSFRSLGQFDFVMCRNVLIYFDDATKIDIVHRIHDLLPDKGYLMLGATETLAGHTDRFATEHMGAVLLYRKTR</sequence>
<dbReference type="RefSeq" id="WP_015852825.1">
    <property type="nucleotide sequence ID" value="NC_012881.1"/>
</dbReference>
<dbReference type="eggNOG" id="COG1352">
    <property type="taxonomic scope" value="Bacteria"/>
</dbReference>
<dbReference type="KEGG" id="dsa:Desal_2957"/>
<evidence type="ECO:0000313" key="7">
    <source>
        <dbReference type="EMBL" id="ACS81009.1"/>
    </source>
</evidence>
<proteinExistence type="predicted"/>
<dbReference type="Pfam" id="PF03705">
    <property type="entry name" value="CheR_N"/>
    <property type="match status" value="1"/>
</dbReference>
<evidence type="ECO:0000256" key="3">
    <source>
        <dbReference type="ARBA" id="ARBA00022603"/>
    </source>
</evidence>
<keyword evidence="4 7" id="KW-0808">Transferase</keyword>
<evidence type="ECO:0000256" key="1">
    <source>
        <dbReference type="ARBA" id="ARBA00001541"/>
    </source>
</evidence>
<keyword evidence="3 7" id="KW-0489">Methyltransferase</keyword>
<dbReference type="Gene3D" id="1.10.155.10">
    <property type="entry name" value="Chemotaxis receptor methyltransferase CheR, N-terminal domain"/>
    <property type="match status" value="1"/>
</dbReference>
<dbReference type="InterPro" id="IPR029063">
    <property type="entry name" value="SAM-dependent_MTases_sf"/>
</dbReference>
<comment type="catalytic activity">
    <reaction evidence="1">
        <text>L-glutamyl-[protein] + S-adenosyl-L-methionine = [protein]-L-glutamate 5-O-methyl ester + S-adenosyl-L-homocysteine</text>
        <dbReference type="Rhea" id="RHEA:24452"/>
        <dbReference type="Rhea" id="RHEA-COMP:10208"/>
        <dbReference type="Rhea" id="RHEA-COMP:10311"/>
        <dbReference type="ChEBI" id="CHEBI:29973"/>
        <dbReference type="ChEBI" id="CHEBI:57856"/>
        <dbReference type="ChEBI" id="CHEBI:59789"/>
        <dbReference type="ChEBI" id="CHEBI:82795"/>
        <dbReference type="EC" id="2.1.1.80"/>
    </reaction>
</comment>